<dbReference type="AlphaFoldDB" id="A0A4Y2FJ20"/>
<proteinExistence type="predicted"/>
<organism evidence="2 3">
    <name type="scientific">Araneus ventricosus</name>
    <name type="common">Orbweaver spider</name>
    <name type="synonym">Epeira ventricosa</name>
    <dbReference type="NCBI Taxonomy" id="182803"/>
    <lineage>
        <taxon>Eukaryota</taxon>
        <taxon>Metazoa</taxon>
        <taxon>Ecdysozoa</taxon>
        <taxon>Arthropoda</taxon>
        <taxon>Chelicerata</taxon>
        <taxon>Arachnida</taxon>
        <taxon>Araneae</taxon>
        <taxon>Araneomorphae</taxon>
        <taxon>Entelegynae</taxon>
        <taxon>Araneoidea</taxon>
        <taxon>Araneidae</taxon>
        <taxon>Araneus</taxon>
    </lineage>
</organism>
<evidence type="ECO:0000313" key="2">
    <source>
        <dbReference type="EMBL" id="GBM41492.1"/>
    </source>
</evidence>
<protein>
    <submittedName>
        <fullName evidence="2">Uncharacterized protein</fullName>
    </submittedName>
</protein>
<comment type="caution">
    <text evidence="2">The sequence shown here is derived from an EMBL/GenBank/DDBJ whole genome shotgun (WGS) entry which is preliminary data.</text>
</comment>
<sequence>MESLKRKSNIQADKFKVYNVSKQTRKLVHLNSFDTGMSETSRQEQDGGRPKRSNIPAKFPPPFVIAVDFNPAARSFFVKVARSDGLGKNGGLLRIRTVPAINVVFERGSEFSLSLKEELGRFRIVRSLYSNFLGIRGLN</sequence>
<evidence type="ECO:0000256" key="1">
    <source>
        <dbReference type="SAM" id="MobiDB-lite"/>
    </source>
</evidence>
<evidence type="ECO:0000313" key="3">
    <source>
        <dbReference type="Proteomes" id="UP000499080"/>
    </source>
</evidence>
<gene>
    <name evidence="2" type="ORF">AVEN_229121_1</name>
</gene>
<feature type="region of interest" description="Disordered" evidence="1">
    <location>
        <begin position="31"/>
        <end position="57"/>
    </location>
</feature>
<reference evidence="2 3" key="1">
    <citation type="journal article" date="2019" name="Sci. Rep.">
        <title>Orb-weaving spider Araneus ventricosus genome elucidates the spidroin gene catalogue.</title>
        <authorList>
            <person name="Kono N."/>
            <person name="Nakamura H."/>
            <person name="Ohtoshi R."/>
            <person name="Moran D.A.P."/>
            <person name="Shinohara A."/>
            <person name="Yoshida Y."/>
            <person name="Fujiwara M."/>
            <person name="Mori M."/>
            <person name="Tomita M."/>
            <person name="Arakawa K."/>
        </authorList>
    </citation>
    <scope>NUCLEOTIDE SEQUENCE [LARGE SCALE GENOMIC DNA]</scope>
</reference>
<dbReference type="Proteomes" id="UP000499080">
    <property type="component" value="Unassembled WGS sequence"/>
</dbReference>
<dbReference type="EMBL" id="BGPR01000964">
    <property type="protein sequence ID" value="GBM41492.1"/>
    <property type="molecule type" value="Genomic_DNA"/>
</dbReference>
<name>A0A4Y2FJ20_ARAVE</name>
<keyword evidence="3" id="KW-1185">Reference proteome</keyword>
<accession>A0A4Y2FJ20</accession>